<sequence length="605" mass="67130">MYRPAPPRPKKTSIVRSRTGCKLCRQRRVKCDEFKPSCGACTRAGKPCEEVSPNFSFSNRTASAHRAVSKPFQHVRWQPFYKSTSPSNARVHEASEVAHKSKQVVQLSVCKVQTSEDSDSAADELHKLASAEPLLHIDAIIDLRSVESEHFYLKYWESSCIDALGCLSHGINSILHEDNALKQSLLALAACNIGRRSPEGHTNQGRLIVLPNRTHLLSSQRYYSSAVGETARTLQAKASSSPLTTLAILVLFCLVETAMGNFRGFGWHCQGIAKIIDLQLPHLSQDALGKELIAAWLASRLHMWWRRMYFTTFALQLTQRSLSVSPQLTQVLRTIDAQKTLLVSILCESHRLNAIATLQVLSDTRARSLAACTVDECVSLFEAEGRKLDEWHSRLDPSQLPLDALPQPPHGRFPEIESSLLFQSYEAAMNYAYYSAARIMQCTEILHSRAESDEDQEFRPGNDHAVTTSWMIVLLRTVAGLDIIECASRNTYSIGIASLLLASVLRCDDLRCGLQVQNWLQKCVDLAILEEGSFPIAQTLDAVRIVNAERAAGRDVYAIGLSEDDGGGSGKYSSYNSQRFRDFVILGRMRGGGSLYSKSINLGLG</sequence>
<evidence type="ECO:0000313" key="6">
    <source>
        <dbReference type="EMBL" id="PYI31040.1"/>
    </source>
</evidence>
<evidence type="ECO:0000256" key="2">
    <source>
        <dbReference type="ARBA" id="ARBA00023125"/>
    </source>
</evidence>
<feature type="domain" description="Zn(2)-C6 fungal-type" evidence="5">
    <location>
        <begin position="20"/>
        <end position="48"/>
    </location>
</feature>
<evidence type="ECO:0000256" key="4">
    <source>
        <dbReference type="ARBA" id="ARBA00023242"/>
    </source>
</evidence>
<dbReference type="AlphaFoldDB" id="A0A2V5IR29"/>
<dbReference type="GO" id="GO:0000981">
    <property type="term" value="F:DNA-binding transcription factor activity, RNA polymerase II-specific"/>
    <property type="evidence" value="ECO:0007669"/>
    <property type="project" value="InterPro"/>
</dbReference>
<dbReference type="Pfam" id="PF00172">
    <property type="entry name" value="Zn_clus"/>
    <property type="match status" value="1"/>
</dbReference>
<dbReference type="SMART" id="SM00066">
    <property type="entry name" value="GAL4"/>
    <property type="match status" value="1"/>
</dbReference>
<keyword evidence="3" id="KW-0804">Transcription</keyword>
<dbReference type="Gene3D" id="4.10.240.10">
    <property type="entry name" value="Zn(2)-C6 fungal-type DNA-binding domain"/>
    <property type="match status" value="1"/>
</dbReference>
<dbReference type="SUPFAM" id="SSF57701">
    <property type="entry name" value="Zn2/Cys6 DNA-binding domain"/>
    <property type="match status" value="1"/>
</dbReference>
<evidence type="ECO:0000256" key="1">
    <source>
        <dbReference type="ARBA" id="ARBA00023015"/>
    </source>
</evidence>
<keyword evidence="2" id="KW-0238">DNA-binding</keyword>
<dbReference type="GO" id="GO:0000976">
    <property type="term" value="F:transcription cis-regulatory region binding"/>
    <property type="evidence" value="ECO:0007669"/>
    <property type="project" value="TreeGrafter"/>
</dbReference>
<dbReference type="PANTHER" id="PTHR37534">
    <property type="entry name" value="TRANSCRIPTIONAL ACTIVATOR PROTEIN UGA3"/>
    <property type="match status" value="1"/>
</dbReference>
<evidence type="ECO:0000259" key="5">
    <source>
        <dbReference type="PROSITE" id="PS50048"/>
    </source>
</evidence>
<dbReference type="Proteomes" id="UP000248817">
    <property type="component" value="Unassembled WGS sequence"/>
</dbReference>
<dbReference type="PANTHER" id="PTHR37534:SF49">
    <property type="entry name" value="LYSINE BIOSYNTHESIS REGULATORY PROTEIN LYS14"/>
    <property type="match status" value="1"/>
</dbReference>
<accession>A0A2V5IR29</accession>
<keyword evidence="4" id="KW-0539">Nucleus</keyword>
<dbReference type="PROSITE" id="PS00463">
    <property type="entry name" value="ZN2_CY6_FUNGAL_1"/>
    <property type="match status" value="1"/>
</dbReference>
<dbReference type="EMBL" id="KZ825507">
    <property type="protein sequence ID" value="PYI31040.1"/>
    <property type="molecule type" value="Genomic_DNA"/>
</dbReference>
<proteinExistence type="predicted"/>
<gene>
    <name evidence="6" type="ORF">BP00DRAFT_181449</name>
</gene>
<name>A0A2V5IR29_9EURO</name>
<keyword evidence="1" id="KW-0805">Transcription regulation</keyword>
<dbReference type="InterPro" id="IPR001138">
    <property type="entry name" value="Zn2Cys6_DnaBD"/>
</dbReference>
<dbReference type="CDD" id="cd00067">
    <property type="entry name" value="GAL4"/>
    <property type="match status" value="1"/>
</dbReference>
<dbReference type="InterPro" id="IPR036864">
    <property type="entry name" value="Zn2-C6_fun-type_DNA-bd_sf"/>
</dbReference>
<dbReference type="GO" id="GO:0045944">
    <property type="term" value="P:positive regulation of transcription by RNA polymerase II"/>
    <property type="evidence" value="ECO:0007669"/>
    <property type="project" value="TreeGrafter"/>
</dbReference>
<keyword evidence="7" id="KW-1185">Reference proteome</keyword>
<reference evidence="6 7" key="1">
    <citation type="submission" date="2018-02" db="EMBL/GenBank/DDBJ databases">
        <title>The genomes of Aspergillus section Nigri reveals drivers in fungal speciation.</title>
        <authorList>
            <consortium name="DOE Joint Genome Institute"/>
            <person name="Vesth T.C."/>
            <person name="Nybo J."/>
            <person name="Theobald S."/>
            <person name="Brandl J."/>
            <person name="Frisvad J.C."/>
            <person name="Nielsen K.F."/>
            <person name="Lyhne E.K."/>
            <person name="Kogle M.E."/>
            <person name="Kuo A."/>
            <person name="Riley R."/>
            <person name="Clum A."/>
            <person name="Nolan M."/>
            <person name="Lipzen A."/>
            <person name="Salamov A."/>
            <person name="Henrissat B."/>
            <person name="Wiebenga A."/>
            <person name="De vries R.P."/>
            <person name="Grigoriev I.V."/>
            <person name="Mortensen U.H."/>
            <person name="Andersen M.R."/>
            <person name="Baker S.E."/>
        </authorList>
    </citation>
    <scope>NUCLEOTIDE SEQUENCE [LARGE SCALE GENOMIC DNA]</scope>
    <source>
        <strain evidence="6 7">CBS 114.80</strain>
    </source>
</reference>
<evidence type="ECO:0000313" key="7">
    <source>
        <dbReference type="Proteomes" id="UP000248817"/>
    </source>
</evidence>
<protein>
    <recommendedName>
        <fullName evidence="5">Zn(2)-C6 fungal-type domain-containing protein</fullName>
    </recommendedName>
</protein>
<organism evidence="6 7">
    <name type="scientific">Aspergillus indologenus CBS 114.80</name>
    <dbReference type="NCBI Taxonomy" id="1450541"/>
    <lineage>
        <taxon>Eukaryota</taxon>
        <taxon>Fungi</taxon>
        <taxon>Dikarya</taxon>
        <taxon>Ascomycota</taxon>
        <taxon>Pezizomycotina</taxon>
        <taxon>Eurotiomycetes</taxon>
        <taxon>Eurotiomycetidae</taxon>
        <taxon>Eurotiales</taxon>
        <taxon>Aspergillaceae</taxon>
        <taxon>Aspergillus</taxon>
        <taxon>Aspergillus subgen. Circumdati</taxon>
    </lineage>
</organism>
<dbReference type="GO" id="GO:0005634">
    <property type="term" value="C:nucleus"/>
    <property type="evidence" value="ECO:0007669"/>
    <property type="project" value="TreeGrafter"/>
</dbReference>
<dbReference type="PROSITE" id="PS50048">
    <property type="entry name" value="ZN2_CY6_FUNGAL_2"/>
    <property type="match status" value="1"/>
</dbReference>
<evidence type="ECO:0000256" key="3">
    <source>
        <dbReference type="ARBA" id="ARBA00023163"/>
    </source>
</evidence>
<dbReference type="GO" id="GO:0008270">
    <property type="term" value="F:zinc ion binding"/>
    <property type="evidence" value="ECO:0007669"/>
    <property type="project" value="InterPro"/>
</dbReference>